<dbReference type="PROSITE" id="PS51257">
    <property type="entry name" value="PROKAR_LIPOPROTEIN"/>
    <property type="match status" value="1"/>
</dbReference>
<dbReference type="GO" id="GO:0000270">
    <property type="term" value="P:peptidoglycan metabolic process"/>
    <property type="evidence" value="ECO:0007669"/>
    <property type="project" value="UniProtKB-UniRule"/>
</dbReference>
<evidence type="ECO:0000256" key="1">
    <source>
        <dbReference type="HAMAP-Rule" id="MF_02071"/>
    </source>
</evidence>
<evidence type="ECO:0000313" key="4">
    <source>
        <dbReference type="Proteomes" id="UP000249688"/>
    </source>
</evidence>
<dbReference type="SUPFAM" id="SSF110997">
    <property type="entry name" value="Sporulation related repeat"/>
    <property type="match status" value="1"/>
</dbReference>
<feature type="domain" description="SPOR" evidence="2">
    <location>
        <begin position="221"/>
        <end position="296"/>
    </location>
</feature>
<keyword evidence="1" id="KW-0961">Cell wall biogenesis/degradation</keyword>
<name>A0A2W7JF14_9PROT</name>
<accession>A0A2W7JF14</accession>
<keyword evidence="1" id="KW-0564">Palmitate</keyword>
<dbReference type="CDD" id="cd22268">
    <property type="entry name" value="DPBB_RlpA-like"/>
    <property type="match status" value="1"/>
</dbReference>
<protein>
    <recommendedName>
        <fullName evidence="1">Endolytic peptidoglycan transglycosylase RlpA</fullName>
        <ecNumber evidence="1">4.2.2.-</ecNumber>
    </recommendedName>
</protein>
<dbReference type="OrthoDB" id="9779128at2"/>
<dbReference type="PROSITE" id="PS51724">
    <property type="entry name" value="SPOR"/>
    <property type="match status" value="1"/>
</dbReference>
<dbReference type="InterPro" id="IPR034718">
    <property type="entry name" value="RlpA"/>
</dbReference>
<keyword evidence="1" id="KW-0456">Lyase</keyword>
<dbReference type="Pfam" id="PF05036">
    <property type="entry name" value="SPOR"/>
    <property type="match status" value="1"/>
</dbReference>
<dbReference type="RefSeq" id="WP_111396350.1">
    <property type="nucleotide sequence ID" value="NZ_QKYU01000001.1"/>
</dbReference>
<evidence type="ECO:0000259" key="2">
    <source>
        <dbReference type="PROSITE" id="PS51724"/>
    </source>
</evidence>
<dbReference type="EC" id="4.2.2.-" evidence="1"/>
<sequence length="296" mass="30335">MRLGIGAALAAVVLLSGCARRPAPPAPSARYLIGAPYSAGGVWSYPAENFSLVETGLASIIPDPRAGRLTANGERYDPAALMAAHRTLQMPAILRVTNLDAGLELLVRVNDRGPVNPGRVLSLSPRAASLLQAGQGTRLRIAVEAEASRAIATGLPAPEAVPLAIAAAPSGTVEREALALTPGARQSDRLRQGRPAAAVVAAPIAAAPVNISLPQQARSVPANPGQILVEAGRFTGRDAAARQAARIGGARVERFGSGRAAEYRVRLGPLHSAAEADAALERVLGTGISGARIIVD</sequence>
<keyword evidence="1" id="KW-1003">Cell membrane</keyword>
<dbReference type="InterPro" id="IPR036908">
    <property type="entry name" value="RlpA-like_sf"/>
</dbReference>
<dbReference type="Pfam" id="PF03330">
    <property type="entry name" value="DPBB_1"/>
    <property type="match status" value="1"/>
</dbReference>
<evidence type="ECO:0000313" key="3">
    <source>
        <dbReference type="EMBL" id="PZW51077.1"/>
    </source>
</evidence>
<dbReference type="InterPro" id="IPR007730">
    <property type="entry name" value="SPOR-like_dom"/>
</dbReference>
<dbReference type="GO" id="GO:0005886">
    <property type="term" value="C:plasma membrane"/>
    <property type="evidence" value="ECO:0007669"/>
    <property type="project" value="UniProtKB-SubCell"/>
</dbReference>
<dbReference type="Gene3D" id="2.40.40.10">
    <property type="entry name" value="RlpA-like domain"/>
    <property type="match status" value="1"/>
</dbReference>
<dbReference type="PANTHER" id="PTHR34183">
    <property type="entry name" value="ENDOLYTIC PEPTIDOGLYCAN TRANSGLYCOSYLASE RLPA"/>
    <property type="match status" value="1"/>
</dbReference>
<dbReference type="InterPro" id="IPR009009">
    <property type="entry name" value="RlpA-like_DPBB"/>
</dbReference>
<dbReference type="GO" id="GO:0042834">
    <property type="term" value="F:peptidoglycan binding"/>
    <property type="evidence" value="ECO:0007669"/>
    <property type="project" value="InterPro"/>
</dbReference>
<organism evidence="3 4">
    <name type="scientific">Humitalea rosea</name>
    <dbReference type="NCBI Taxonomy" id="990373"/>
    <lineage>
        <taxon>Bacteria</taxon>
        <taxon>Pseudomonadati</taxon>
        <taxon>Pseudomonadota</taxon>
        <taxon>Alphaproteobacteria</taxon>
        <taxon>Acetobacterales</taxon>
        <taxon>Roseomonadaceae</taxon>
        <taxon>Humitalea</taxon>
    </lineage>
</organism>
<comment type="similarity">
    <text evidence="1">Belongs to the RlpA family.</text>
</comment>
<keyword evidence="1 3" id="KW-0449">Lipoprotein</keyword>
<dbReference type="EMBL" id="QKYU01000001">
    <property type="protein sequence ID" value="PZW51077.1"/>
    <property type="molecule type" value="Genomic_DNA"/>
</dbReference>
<dbReference type="HAMAP" id="MF_02071">
    <property type="entry name" value="RlpA"/>
    <property type="match status" value="1"/>
</dbReference>
<comment type="subcellular location">
    <subcellularLocation>
        <location evidence="1">Cell membrane</location>
        <topology evidence="1">Lipid-anchor</topology>
    </subcellularLocation>
</comment>
<comment type="caution">
    <text evidence="3">The sequence shown here is derived from an EMBL/GenBank/DDBJ whole genome shotgun (WGS) entry which is preliminary data.</text>
</comment>
<proteinExistence type="inferred from homology"/>
<reference evidence="3 4" key="1">
    <citation type="submission" date="2018-06" db="EMBL/GenBank/DDBJ databases">
        <title>Genomic Encyclopedia of Archaeal and Bacterial Type Strains, Phase II (KMG-II): from individual species to whole genera.</title>
        <authorList>
            <person name="Goeker M."/>
        </authorList>
    </citation>
    <scope>NUCLEOTIDE SEQUENCE [LARGE SCALE GENOMIC DNA]</scope>
    <source>
        <strain evidence="3 4">DSM 24525</strain>
    </source>
</reference>
<dbReference type="InterPro" id="IPR036680">
    <property type="entry name" value="SPOR-like_sf"/>
</dbReference>
<keyword evidence="1" id="KW-0472">Membrane</keyword>
<keyword evidence="4" id="KW-1185">Reference proteome</keyword>
<comment type="function">
    <text evidence="1">Lytic transglycosylase with a strong preference for naked glycan strands that lack stem peptides.</text>
</comment>
<dbReference type="Proteomes" id="UP000249688">
    <property type="component" value="Unassembled WGS sequence"/>
</dbReference>
<dbReference type="PANTHER" id="PTHR34183:SF1">
    <property type="entry name" value="ENDOLYTIC PEPTIDOGLYCAN TRANSGLYCOSYLASE RLPA"/>
    <property type="match status" value="1"/>
</dbReference>
<dbReference type="GO" id="GO:0071555">
    <property type="term" value="P:cell wall organization"/>
    <property type="evidence" value="ECO:0007669"/>
    <property type="project" value="UniProtKB-KW"/>
</dbReference>
<gene>
    <name evidence="1" type="primary">rlpA</name>
    <name evidence="3" type="ORF">C8P66_101294</name>
</gene>
<dbReference type="Gene3D" id="3.30.70.1070">
    <property type="entry name" value="Sporulation related repeat"/>
    <property type="match status" value="1"/>
</dbReference>
<dbReference type="GO" id="GO:0008932">
    <property type="term" value="F:lytic endotransglycosylase activity"/>
    <property type="evidence" value="ECO:0007669"/>
    <property type="project" value="UniProtKB-UniRule"/>
</dbReference>
<dbReference type="AlphaFoldDB" id="A0A2W7JF14"/>